<evidence type="ECO:0000313" key="3">
    <source>
        <dbReference type="EMBL" id="KAA1398237.1"/>
    </source>
</evidence>
<organism evidence="3 4">
    <name type="scientific">Aeromicrobium ginsengisoli</name>
    <dbReference type="NCBI Taxonomy" id="363867"/>
    <lineage>
        <taxon>Bacteria</taxon>
        <taxon>Bacillati</taxon>
        <taxon>Actinomycetota</taxon>
        <taxon>Actinomycetes</taxon>
        <taxon>Propionibacteriales</taxon>
        <taxon>Nocardioidaceae</taxon>
        <taxon>Aeromicrobium</taxon>
    </lineage>
</organism>
<gene>
    <name evidence="3" type="ORF">ESP70_013010</name>
</gene>
<proteinExistence type="predicted"/>
<dbReference type="PROSITE" id="PS51257">
    <property type="entry name" value="PROKAR_LIPOPROTEIN"/>
    <property type="match status" value="1"/>
</dbReference>
<name>A0A5M4FFT4_9ACTN</name>
<evidence type="ECO:0000256" key="1">
    <source>
        <dbReference type="SAM" id="MobiDB-lite"/>
    </source>
</evidence>
<feature type="domain" description="DUF6318" evidence="2">
    <location>
        <begin position="39"/>
        <end position="102"/>
    </location>
</feature>
<dbReference type="Pfam" id="PF19843">
    <property type="entry name" value="DUF6318"/>
    <property type="match status" value="1"/>
</dbReference>
<protein>
    <recommendedName>
        <fullName evidence="2">DUF6318 domain-containing protein</fullName>
    </recommendedName>
</protein>
<evidence type="ECO:0000313" key="4">
    <source>
        <dbReference type="Proteomes" id="UP000380867"/>
    </source>
</evidence>
<dbReference type="RefSeq" id="WP_149689666.1">
    <property type="nucleotide sequence ID" value="NZ_SDPQ02000002.1"/>
</dbReference>
<dbReference type="OrthoDB" id="3748111at2"/>
<dbReference type="EMBL" id="SDPQ02000002">
    <property type="protein sequence ID" value="KAA1398237.1"/>
    <property type="molecule type" value="Genomic_DNA"/>
</dbReference>
<dbReference type="AlphaFoldDB" id="A0A5M4FFT4"/>
<evidence type="ECO:0000259" key="2">
    <source>
        <dbReference type="Pfam" id="PF19843"/>
    </source>
</evidence>
<feature type="region of interest" description="Disordered" evidence="1">
    <location>
        <begin position="19"/>
        <end position="50"/>
    </location>
</feature>
<dbReference type="InterPro" id="IPR046281">
    <property type="entry name" value="DUF6318"/>
</dbReference>
<reference evidence="3" key="1">
    <citation type="submission" date="2019-09" db="EMBL/GenBank/DDBJ databases">
        <authorList>
            <person name="Li J."/>
        </authorList>
    </citation>
    <scope>NUCLEOTIDE SEQUENCE [LARGE SCALE GENOMIC DNA]</scope>
    <source>
        <strain evidence="3">JCM 14732</strain>
    </source>
</reference>
<comment type="caution">
    <text evidence="3">The sequence shown here is derived from an EMBL/GenBank/DDBJ whole genome shotgun (WGS) entry which is preliminary data.</text>
</comment>
<sequence length="162" mass="17804">MRFGGIVLVALLTLGACSSDPEPKEPKRTATSATPTATPPTMPAQAKEDTPEGAAAFVKHYIDVFNYAASTGDVEELSRLSAPGCKPCKRYADKFRAIYAKGDRISVRLWDLHDDEIELVGDTRVNADMDVNEGTIKRYRFGFDLSPKAPFVLRNITILEKP</sequence>
<dbReference type="Proteomes" id="UP000380867">
    <property type="component" value="Unassembled WGS sequence"/>
</dbReference>
<accession>A0A5M4FFT4</accession>
<keyword evidence="4" id="KW-1185">Reference proteome</keyword>